<dbReference type="PANTHER" id="PTHR43788">
    <property type="entry name" value="DNA2/NAM7 HELICASE FAMILY MEMBER"/>
    <property type="match status" value="1"/>
</dbReference>
<feature type="domain" description="UvrD-like helicase C-terminal" evidence="6">
    <location>
        <begin position="775"/>
        <end position="822"/>
    </location>
</feature>
<dbReference type="Pfam" id="PF13538">
    <property type="entry name" value="UvrD_C_2"/>
    <property type="match status" value="1"/>
</dbReference>
<dbReference type="NCBIfam" id="TIGR02686">
    <property type="entry name" value="relax_trwC"/>
    <property type="match status" value="1"/>
</dbReference>
<dbReference type="OrthoDB" id="1826980at2"/>
<protein>
    <submittedName>
        <fullName evidence="7">IncW plasmid conjugative relaxase protein TrwC (TraI)</fullName>
    </submittedName>
</protein>
<evidence type="ECO:0000256" key="2">
    <source>
        <dbReference type="ARBA" id="ARBA00022801"/>
    </source>
</evidence>
<name>A0A225EBD6_9BACT</name>
<dbReference type="NCBIfam" id="NF041492">
    <property type="entry name" value="MobF"/>
    <property type="match status" value="1"/>
</dbReference>
<dbReference type="Proteomes" id="UP000214646">
    <property type="component" value="Unassembled WGS sequence"/>
</dbReference>
<keyword evidence="8" id="KW-1185">Reference proteome</keyword>
<dbReference type="GO" id="GO:0043139">
    <property type="term" value="F:5'-3' DNA helicase activity"/>
    <property type="evidence" value="ECO:0007669"/>
    <property type="project" value="TreeGrafter"/>
</dbReference>
<reference evidence="8" key="1">
    <citation type="submission" date="2017-06" db="EMBL/GenBank/DDBJ databases">
        <title>Genome analysis of Fimbriiglobus ruber SP5, the first member of the order Planctomycetales with confirmed chitinolytic capability.</title>
        <authorList>
            <person name="Ravin N.V."/>
            <person name="Rakitin A.L."/>
            <person name="Ivanova A.A."/>
            <person name="Beletsky A.V."/>
            <person name="Kulichevskaya I.S."/>
            <person name="Mardanov A.V."/>
            <person name="Dedysh S.N."/>
        </authorList>
    </citation>
    <scope>NUCLEOTIDE SEQUENCE [LARGE SCALE GENOMIC DNA]</scope>
    <source>
        <strain evidence="8">SP5</strain>
    </source>
</reference>
<dbReference type="InterPro" id="IPR014059">
    <property type="entry name" value="TraI/TrwC_relax"/>
</dbReference>
<evidence type="ECO:0000313" key="7">
    <source>
        <dbReference type="EMBL" id="OWK47336.1"/>
    </source>
</evidence>
<sequence length="897" mass="98941">MLRITQQQSADAAKRYYSTADYYSEGQEVVGNWGGEAARRLGLHGPVDKAAFDRLCDNLHPQSEKQLTARTSAERTVGYDFTFSVPKSVSLAYALTDDPAIRDAFRCAVGDTMREIEAEAKTRVRKGGADVDRATGNMVWAEFVHTTSRPVDGMPDPQLHAHCFALNATWDAHERQWKAGQFRDLKRDAPYFQAAFRVRLANRLQDLGYQVERKRDDFEITGVAPDVLQRFSRRTTQIEELAAELGVTNPDRKAELGASTREKKGAPLAWATLRQQWANRLSDGERDALDRAFDRTSPHPKPAHSERTAVDYALDHCFTREAVVPERELLTEALKRGLGSVTVGNTARELATRNLIRGDHGGRAVATTPDMLAAETRLVAFARSGRGRCRPLVDEGRPFIREWLNDGQKAAVRHVLGSRDRVTIVRGAAGTGKTKLEAELRDAFRETNTPVVALAQSADASRGVLRDEAGFADADTVARFLVDRDMQARARGGVILVDEASQLGTRDLLRVFDAAEKIEARVVLVGDRRQHRAVAAGEPLALLEERAGLPVAEVKDIIRQSGDYRAATEALSQGDIAAGFAELVRLKWVREVPDDERDQALVAAYLAATAERKADGEYKTALVVSPTHAEADRVTRAVRQDLQAAGRLGEERIFATWRPAHLTDAQKADPTQYESGDLLRFHQNAPGHRNGSRLVLTAGAAPPVAVADRFEVYRPFTLAVAVGDRLRVTAGGKTKDGKHRLDTGALVTIAGFTPRGDLIDNRGWVIDREFGHLSHGYVVTSHASQGKTVDKVFIAQSGASFAASSARQFYVSVSRGREQAVVFTDDNAALRTAVQRADQPLSATALAETRRRKPGLRDRLDKHLAFVRRLATFARTHELFGKQLDRNAAHQERGHER</sequence>
<keyword evidence="2" id="KW-0378">Hydrolase</keyword>
<proteinExistence type="predicted"/>
<keyword evidence="1" id="KW-0547">Nucleotide-binding</keyword>
<dbReference type="Pfam" id="PF08751">
    <property type="entry name" value="TrwC"/>
    <property type="match status" value="1"/>
</dbReference>
<dbReference type="SUPFAM" id="SSF55464">
    <property type="entry name" value="Origin of replication-binding domain, RBD-like"/>
    <property type="match status" value="1"/>
</dbReference>
<evidence type="ECO:0000259" key="6">
    <source>
        <dbReference type="Pfam" id="PF13538"/>
    </source>
</evidence>
<dbReference type="AlphaFoldDB" id="A0A225EBD6"/>
<dbReference type="InterPro" id="IPR014862">
    <property type="entry name" value="TrwC"/>
</dbReference>
<gene>
    <name evidence="7" type="ORF">FRUB_01035</name>
</gene>
<dbReference type="Pfam" id="PF13604">
    <property type="entry name" value="AAA_30"/>
    <property type="match status" value="1"/>
</dbReference>
<evidence type="ECO:0000313" key="8">
    <source>
        <dbReference type="Proteomes" id="UP000214646"/>
    </source>
</evidence>
<dbReference type="SUPFAM" id="SSF52540">
    <property type="entry name" value="P-loop containing nucleoside triphosphate hydrolases"/>
    <property type="match status" value="2"/>
</dbReference>
<dbReference type="InterPro" id="IPR027785">
    <property type="entry name" value="UvrD-like_helicase_C"/>
</dbReference>
<comment type="caution">
    <text evidence="7">The sequence shown here is derived from an EMBL/GenBank/DDBJ whole genome shotgun (WGS) entry which is preliminary data.</text>
</comment>
<dbReference type="InterPro" id="IPR027417">
    <property type="entry name" value="P-loop_NTPase"/>
</dbReference>
<dbReference type="RefSeq" id="WP_088252454.1">
    <property type="nucleotide sequence ID" value="NZ_NIDE01000001.1"/>
</dbReference>
<keyword evidence="3" id="KW-0347">Helicase</keyword>
<evidence type="ECO:0000256" key="1">
    <source>
        <dbReference type="ARBA" id="ARBA00022741"/>
    </source>
</evidence>
<dbReference type="GO" id="GO:0005524">
    <property type="term" value="F:ATP binding"/>
    <property type="evidence" value="ECO:0007669"/>
    <property type="project" value="UniProtKB-KW"/>
</dbReference>
<dbReference type="PANTHER" id="PTHR43788:SF16">
    <property type="entry name" value="HELICASE WITH ZINC FINGER 2"/>
    <property type="match status" value="1"/>
</dbReference>
<dbReference type="CDD" id="cd18809">
    <property type="entry name" value="SF1_C_RecD"/>
    <property type="match status" value="1"/>
</dbReference>
<organism evidence="7 8">
    <name type="scientific">Fimbriiglobus ruber</name>
    <dbReference type="NCBI Taxonomy" id="1908690"/>
    <lineage>
        <taxon>Bacteria</taxon>
        <taxon>Pseudomonadati</taxon>
        <taxon>Planctomycetota</taxon>
        <taxon>Planctomycetia</taxon>
        <taxon>Gemmatales</taxon>
        <taxon>Gemmataceae</taxon>
        <taxon>Fimbriiglobus</taxon>
    </lineage>
</organism>
<keyword evidence="4" id="KW-0067">ATP-binding</keyword>
<accession>A0A225EBD6</accession>
<evidence type="ECO:0000259" key="5">
    <source>
        <dbReference type="Pfam" id="PF08751"/>
    </source>
</evidence>
<dbReference type="Gene3D" id="3.40.50.300">
    <property type="entry name" value="P-loop containing nucleotide triphosphate hydrolases"/>
    <property type="match status" value="2"/>
</dbReference>
<evidence type="ECO:0000256" key="3">
    <source>
        <dbReference type="ARBA" id="ARBA00022806"/>
    </source>
</evidence>
<dbReference type="InterPro" id="IPR050534">
    <property type="entry name" value="Coronavir_polyprotein_1ab"/>
</dbReference>
<feature type="domain" description="TrwC relaxase" evidence="5">
    <location>
        <begin position="11"/>
        <end position="282"/>
    </location>
</feature>
<evidence type="ECO:0000256" key="4">
    <source>
        <dbReference type="ARBA" id="ARBA00022840"/>
    </source>
</evidence>
<dbReference type="GO" id="GO:0016787">
    <property type="term" value="F:hydrolase activity"/>
    <property type="evidence" value="ECO:0007669"/>
    <property type="project" value="UniProtKB-KW"/>
</dbReference>
<dbReference type="EMBL" id="NIDE01000001">
    <property type="protein sequence ID" value="OWK47336.1"/>
    <property type="molecule type" value="Genomic_DNA"/>
</dbReference>